<keyword evidence="4" id="KW-1185">Reference proteome</keyword>
<dbReference type="Proteomes" id="UP000674234">
    <property type="component" value="Unassembled WGS sequence"/>
</dbReference>
<sequence>MERNRLAIRLAAAAGLLLGAAACATPAPSASLNGVTAKAAAESAAQTTSSAVRRCRTTALKAKIDGQDAGAGQRYAALVLTNTSSSACWVYGYPGLIMIDSHGDALRTRVRRESARPHRVTLRPRASAHARLHWTVVPNGAETRCPSAARLMVIPPDETAHLEIPFRAAPCDDGRIDVTPLAPGSHI</sequence>
<protein>
    <submittedName>
        <fullName evidence="3">DUF4232 domain-containing protein</fullName>
    </submittedName>
</protein>
<comment type="caution">
    <text evidence="3">The sequence shown here is derived from an EMBL/GenBank/DDBJ whole genome shotgun (WGS) entry which is preliminary data.</text>
</comment>
<proteinExistence type="predicted"/>
<feature type="signal peptide" evidence="1">
    <location>
        <begin position="1"/>
        <end position="24"/>
    </location>
</feature>
<dbReference type="AlphaFoldDB" id="A0A940WQL3"/>
<evidence type="ECO:0000313" key="4">
    <source>
        <dbReference type="Proteomes" id="UP000674234"/>
    </source>
</evidence>
<dbReference type="RefSeq" id="WP_210156581.1">
    <property type="nucleotide sequence ID" value="NZ_JAFCNB010000007.1"/>
</dbReference>
<gene>
    <name evidence="3" type="ORF">JOL79_15930</name>
</gene>
<dbReference type="EMBL" id="JAFCNB010000007">
    <property type="protein sequence ID" value="MBP2705306.1"/>
    <property type="molecule type" value="Genomic_DNA"/>
</dbReference>
<evidence type="ECO:0000313" key="3">
    <source>
        <dbReference type="EMBL" id="MBP2705306.1"/>
    </source>
</evidence>
<name>A0A940WQL3_9ACTN</name>
<organism evidence="3 4">
    <name type="scientific">Microbispora oryzae</name>
    <dbReference type="NCBI Taxonomy" id="2806554"/>
    <lineage>
        <taxon>Bacteria</taxon>
        <taxon>Bacillati</taxon>
        <taxon>Actinomycetota</taxon>
        <taxon>Actinomycetes</taxon>
        <taxon>Streptosporangiales</taxon>
        <taxon>Streptosporangiaceae</taxon>
        <taxon>Microbispora</taxon>
    </lineage>
</organism>
<feature type="domain" description="DUF4232" evidence="2">
    <location>
        <begin position="55"/>
        <end position="181"/>
    </location>
</feature>
<reference evidence="3" key="1">
    <citation type="submission" date="2021-02" db="EMBL/GenBank/DDBJ databases">
        <title>Draft genome sequence of Microbispora sp. RL4-1S isolated from rice leaves in Thailand.</title>
        <authorList>
            <person name="Muangham S."/>
            <person name="Duangmal K."/>
        </authorList>
    </citation>
    <scope>NUCLEOTIDE SEQUENCE</scope>
    <source>
        <strain evidence="3">RL4-1S</strain>
    </source>
</reference>
<evidence type="ECO:0000259" key="2">
    <source>
        <dbReference type="Pfam" id="PF14016"/>
    </source>
</evidence>
<keyword evidence="1" id="KW-0732">Signal</keyword>
<dbReference type="Pfam" id="PF14016">
    <property type="entry name" value="DUF4232"/>
    <property type="match status" value="1"/>
</dbReference>
<dbReference type="InterPro" id="IPR025326">
    <property type="entry name" value="DUF4232"/>
</dbReference>
<evidence type="ECO:0000256" key="1">
    <source>
        <dbReference type="SAM" id="SignalP"/>
    </source>
</evidence>
<accession>A0A940WQL3</accession>
<feature type="chain" id="PRO_5038941354" evidence="1">
    <location>
        <begin position="25"/>
        <end position="187"/>
    </location>
</feature>
<dbReference type="PROSITE" id="PS51257">
    <property type="entry name" value="PROKAR_LIPOPROTEIN"/>
    <property type="match status" value="1"/>
</dbReference>